<protein>
    <recommendedName>
        <fullName evidence="3">Cupin domain-containing protein</fullName>
    </recommendedName>
</protein>
<reference evidence="1 2" key="1">
    <citation type="submission" date="2024-06" db="EMBL/GenBank/DDBJ databases">
        <title>The Natural Products Discovery Center: Release of the First 8490 Sequenced Strains for Exploring Actinobacteria Biosynthetic Diversity.</title>
        <authorList>
            <person name="Kalkreuter E."/>
            <person name="Kautsar S.A."/>
            <person name="Yang D."/>
            <person name="Bader C.D."/>
            <person name="Teijaro C.N."/>
            <person name="Fluegel L."/>
            <person name="Davis C.M."/>
            <person name="Simpson J.R."/>
            <person name="Lauterbach L."/>
            <person name="Steele A.D."/>
            <person name="Gui C."/>
            <person name="Meng S."/>
            <person name="Li G."/>
            <person name="Viehrig K."/>
            <person name="Ye F."/>
            <person name="Su P."/>
            <person name="Kiefer A.F."/>
            <person name="Nichols A."/>
            <person name="Cepeda A.J."/>
            <person name="Yan W."/>
            <person name="Fan B."/>
            <person name="Jiang Y."/>
            <person name="Adhikari A."/>
            <person name="Zheng C.-J."/>
            <person name="Schuster L."/>
            <person name="Cowan T.M."/>
            <person name="Smanski M.J."/>
            <person name="Chevrette M.G."/>
            <person name="De Carvalho L.P.S."/>
            <person name="Shen B."/>
        </authorList>
    </citation>
    <scope>NUCLEOTIDE SEQUENCE [LARGE SCALE GENOMIC DNA]</scope>
    <source>
        <strain evidence="1 2">NPDC000634</strain>
    </source>
</reference>
<accession>A0ABV1VUG0</accession>
<dbReference type="Gene3D" id="2.60.120.10">
    <property type="entry name" value="Jelly Rolls"/>
    <property type="match status" value="2"/>
</dbReference>
<evidence type="ECO:0000313" key="2">
    <source>
        <dbReference type="Proteomes" id="UP001458415"/>
    </source>
</evidence>
<dbReference type="EMBL" id="JBEPCU010000002">
    <property type="protein sequence ID" value="MER6975545.1"/>
    <property type="molecule type" value="Genomic_DNA"/>
</dbReference>
<proteinExistence type="predicted"/>
<comment type="caution">
    <text evidence="1">The sequence shown here is derived from an EMBL/GenBank/DDBJ whole genome shotgun (WGS) entry which is preliminary data.</text>
</comment>
<name>A0ABV1VUG0_9ACTN</name>
<dbReference type="InterPro" id="IPR011051">
    <property type="entry name" value="RmlC_Cupin_sf"/>
</dbReference>
<gene>
    <name evidence="1" type="ORF">ABT317_00295</name>
</gene>
<sequence length="307" mass="34888">MIPAGEVLPPYRMAVDEVVYVVSGNGTTKIWAENERQDEGHTFEWNDRALFMVPPNQYRQFGNMRGDRPVRLLHYDYLPLAMSVVPDPDFFLDDDYAARSATAGHLKSLFSEAQQIAGGEGLRWITGKGKGVAYWYGNLFPDMSAWDNLDSNAYRGAGGRTVRIQFAESDMSCHMSVFDAKTYKKAHRHGPGRVIVIPSGEGYSVMWLEGGERVGVPWQEAALFVPPDRWFHQHFNLGDKPARYLALHPPIQFAGYAEKAEDRARDQIEYPQEDPWIRKHFESELAKRGLTSLMPPEAYESKADAWK</sequence>
<dbReference type="Proteomes" id="UP001458415">
    <property type="component" value="Unassembled WGS sequence"/>
</dbReference>
<evidence type="ECO:0008006" key="3">
    <source>
        <dbReference type="Google" id="ProtNLM"/>
    </source>
</evidence>
<keyword evidence="2" id="KW-1185">Reference proteome</keyword>
<evidence type="ECO:0000313" key="1">
    <source>
        <dbReference type="EMBL" id="MER6975545.1"/>
    </source>
</evidence>
<dbReference type="SUPFAM" id="SSF51182">
    <property type="entry name" value="RmlC-like cupins"/>
    <property type="match status" value="1"/>
</dbReference>
<organism evidence="1 2">
    <name type="scientific">Streptomyces carpinensis</name>
    <dbReference type="NCBI Taxonomy" id="66369"/>
    <lineage>
        <taxon>Bacteria</taxon>
        <taxon>Bacillati</taxon>
        <taxon>Actinomycetota</taxon>
        <taxon>Actinomycetes</taxon>
        <taxon>Kitasatosporales</taxon>
        <taxon>Streptomycetaceae</taxon>
        <taxon>Streptomyces</taxon>
    </lineage>
</organism>
<dbReference type="InterPro" id="IPR014710">
    <property type="entry name" value="RmlC-like_jellyroll"/>
</dbReference>
<dbReference type="RefSeq" id="WP_086725755.1">
    <property type="nucleotide sequence ID" value="NZ_MUBM01000102.1"/>
</dbReference>